<evidence type="ECO:0000313" key="2">
    <source>
        <dbReference type="Proteomes" id="UP001432071"/>
    </source>
</evidence>
<organism evidence="1 2">
    <name type="scientific">Streptomyces bobili</name>
    <dbReference type="NCBI Taxonomy" id="67280"/>
    <lineage>
        <taxon>Bacteria</taxon>
        <taxon>Bacillati</taxon>
        <taxon>Actinomycetota</taxon>
        <taxon>Actinomycetes</taxon>
        <taxon>Kitasatosporales</taxon>
        <taxon>Streptomycetaceae</taxon>
        <taxon>Streptomyces</taxon>
    </lineage>
</organism>
<sequence>MAKWVSGAYARQHSYTPQPVGRRPSTVQALAREEWRRHYPLFPRVLFILGGTGSNGVATRIDAACSAPPATAT</sequence>
<dbReference type="RefSeq" id="WP_328733680.1">
    <property type="nucleotide sequence ID" value="NZ_CP108038.1"/>
</dbReference>
<dbReference type="Proteomes" id="UP001432071">
    <property type="component" value="Chromosome"/>
</dbReference>
<gene>
    <name evidence="1" type="ORF">OHT53_01000</name>
</gene>
<protein>
    <submittedName>
        <fullName evidence="1">Uncharacterized protein</fullName>
    </submittedName>
</protein>
<dbReference type="GeneID" id="93759499"/>
<accession>A0ABZ1QQ01</accession>
<dbReference type="EMBL" id="CP108038">
    <property type="protein sequence ID" value="WUN84762.1"/>
    <property type="molecule type" value="Genomic_DNA"/>
</dbReference>
<name>A0ABZ1QQ01_9ACTN</name>
<proteinExistence type="predicted"/>
<evidence type="ECO:0000313" key="1">
    <source>
        <dbReference type="EMBL" id="WUN84762.1"/>
    </source>
</evidence>
<keyword evidence="2" id="KW-1185">Reference proteome</keyword>
<reference evidence="1" key="1">
    <citation type="submission" date="2022-10" db="EMBL/GenBank/DDBJ databases">
        <title>The complete genomes of actinobacterial strains from the NBC collection.</title>
        <authorList>
            <person name="Joergensen T.S."/>
            <person name="Alvarez Arevalo M."/>
            <person name="Sterndorff E.B."/>
            <person name="Faurdal D."/>
            <person name="Vuksanovic O."/>
            <person name="Mourched A.-S."/>
            <person name="Charusanti P."/>
            <person name="Shaw S."/>
            <person name="Blin K."/>
            <person name="Weber T."/>
        </authorList>
    </citation>
    <scope>NUCLEOTIDE SEQUENCE</scope>
    <source>
        <strain evidence="1">NBC_00302</strain>
    </source>
</reference>